<proteinExistence type="predicted"/>
<dbReference type="InterPro" id="IPR010502">
    <property type="entry name" value="Carb-bd_dom_fam9"/>
</dbReference>
<comment type="caution">
    <text evidence="2">The sequence shown here is derived from an EMBL/GenBank/DDBJ whole genome shotgun (WGS) entry which is preliminary data.</text>
</comment>
<dbReference type="Proteomes" id="UP000632377">
    <property type="component" value="Unassembled WGS sequence"/>
</dbReference>
<protein>
    <submittedName>
        <fullName evidence="2">Carbohydrate-binding family 9-like protein</fullName>
    </submittedName>
</protein>
<evidence type="ECO:0000259" key="1">
    <source>
        <dbReference type="Pfam" id="PF06452"/>
    </source>
</evidence>
<keyword evidence="3" id="KW-1185">Reference proteome</keyword>
<organism evidence="2 3">
    <name type="scientific">Clostridium rhizosphaerae</name>
    <dbReference type="NCBI Taxonomy" id="2803861"/>
    <lineage>
        <taxon>Bacteria</taxon>
        <taxon>Bacillati</taxon>
        <taxon>Bacillota</taxon>
        <taxon>Clostridia</taxon>
        <taxon>Eubacteriales</taxon>
        <taxon>Clostridiaceae</taxon>
        <taxon>Clostridium</taxon>
    </lineage>
</organism>
<gene>
    <name evidence="2" type="ORF">JK636_10350</name>
</gene>
<dbReference type="EMBL" id="JAESWC010000004">
    <property type="protein sequence ID" value="MBL4936159.1"/>
    <property type="molecule type" value="Genomic_DNA"/>
</dbReference>
<sequence length="347" mass="40778">MNYLKGTPEEDLEFKPRSYVCRRTFIKPEIDGRLDKPFWKDAPWSDEFEDIEWNSKRPKPYHRTRMKMLWDDEFLYIGAYLEEDKLWGTLTERDSVIFNDNDFEIFIDPDGDTHAYYEFEVNALNTVWDLLLIKPYRDANSGPCAVNGWDISGMKTAVHIDGVINDPSAAPGNKGWSVEVAMPWKILKECAAGGKKPEVHDYWRINFSRVEWRTEIKNGKYSKVINPETGRSYPEDNWIWSPIGLVNMHYPELWGFIYFTDCENDVFVIPEDEKLKWELRKIYYMEKNYYSQHGRYCTDYSELCGGEASIINPVIEATSSMYEAYVRTTDGKGRIVIRQDGSCRIER</sequence>
<evidence type="ECO:0000313" key="3">
    <source>
        <dbReference type="Proteomes" id="UP000632377"/>
    </source>
</evidence>
<dbReference type="CDD" id="cd09620">
    <property type="entry name" value="CBM9_like_3"/>
    <property type="match status" value="1"/>
</dbReference>
<dbReference type="Gene3D" id="2.60.40.1190">
    <property type="match status" value="1"/>
</dbReference>
<dbReference type="PANTHER" id="PTHR35532:SF5">
    <property type="entry name" value="CARBOHYDRATE-BINDING DOMAIN-CONTAINING PROTEIN"/>
    <property type="match status" value="1"/>
</dbReference>
<reference evidence="2 3" key="1">
    <citation type="submission" date="2021-01" db="EMBL/GenBank/DDBJ databases">
        <title>Genome public.</title>
        <authorList>
            <person name="Liu C."/>
            <person name="Sun Q."/>
        </authorList>
    </citation>
    <scope>NUCLEOTIDE SEQUENCE [LARGE SCALE GENOMIC DNA]</scope>
    <source>
        <strain evidence="2 3">YIM B02515</strain>
    </source>
</reference>
<evidence type="ECO:0000313" key="2">
    <source>
        <dbReference type="EMBL" id="MBL4936159.1"/>
    </source>
</evidence>
<dbReference type="PANTHER" id="PTHR35532">
    <property type="entry name" value="SIMILAR TO POLYHYDROXYALKANOATE DEPOLYMERASE"/>
    <property type="match status" value="1"/>
</dbReference>
<accession>A0ABS1T9Y9</accession>
<dbReference type="SUPFAM" id="SSF49344">
    <property type="entry name" value="CBD9-like"/>
    <property type="match status" value="1"/>
</dbReference>
<feature type="domain" description="Carbohydrate-binding" evidence="1">
    <location>
        <begin position="30"/>
        <end position="129"/>
    </location>
</feature>
<dbReference type="Pfam" id="PF06452">
    <property type="entry name" value="CBM9_1"/>
    <property type="match status" value="1"/>
</dbReference>
<name>A0ABS1T9Y9_9CLOT</name>